<name>A0A7X0JR50_9GAMM</name>
<keyword evidence="3" id="KW-1185">Reference proteome</keyword>
<sequence length="264" mass="28642">MSQVQLPQNPAPGLDFSISPLGLGTVKLGRNQGVKYPTAFNLPSDEEAKTLLATARNCGINLIDTAPAYGNSEERLGQLLQGSRQDWVIVSKAGEEFENGQSSFDFRPEHIRHSVERSLRRLKTDYIDMVLLHSDGNDMEAIAQGGLEALNELKQAGLIRASGMSTKTVEGGIAAAQQSDCVMLTYNLNETAEGKVLDYCTEHNKTALIKKALASGHIAHNDQKNGVLESMKFVFAHPGSTAAIIGTINPGHLRDNVNNYLRVN</sequence>
<dbReference type="PRINTS" id="PR00069">
    <property type="entry name" value="ALDKETRDTASE"/>
</dbReference>
<dbReference type="Gene3D" id="3.20.20.100">
    <property type="entry name" value="NADP-dependent oxidoreductase domain"/>
    <property type="match status" value="1"/>
</dbReference>
<dbReference type="CDD" id="cd19095">
    <property type="entry name" value="AKR_PA4992-like"/>
    <property type="match status" value="1"/>
</dbReference>
<protein>
    <submittedName>
        <fullName evidence="2">Aryl-alcohol dehydrogenase-like predicted oxidoreductase</fullName>
    </submittedName>
</protein>
<feature type="domain" description="NADP-dependent oxidoreductase" evidence="1">
    <location>
        <begin position="20"/>
        <end position="226"/>
    </location>
</feature>
<evidence type="ECO:0000313" key="2">
    <source>
        <dbReference type="EMBL" id="MBB6520627.1"/>
    </source>
</evidence>
<comment type="caution">
    <text evidence="2">The sequence shown here is derived from an EMBL/GenBank/DDBJ whole genome shotgun (WGS) entry which is preliminary data.</text>
</comment>
<dbReference type="InterPro" id="IPR036812">
    <property type="entry name" value="NAD(P)_OxRdtase_dom_sf"/>
</dbReference>
<dbReference type="AlphaFoldDB" id="A0A7X0JR50"/>
<evidence type="ECO:0000259" key="1">
    <source>
        <dbReference type="Pfam" id="PF00248"/>
    </source>
</evidence>
<dbReference type="RefSeq" id="WP_166850692.1">
    <property type="nucleotide sequence ID" value="NZ_JAAONY010000001.1"/>
</dbReference>
<accession>A0A7X0JR50</accession>
<dbReference type="InterPro" id="IPR023210">
    <property type="entry name" value="NADP_OxRdtase_dom"/>
</dbReference>
<reference evidence="2 3" key="1">
    <citation type="submission" date="2020-08" db="EMBL/GenBank/DDBJ databases">
        <title>Genomic Encyclopedia of Type Strains, Phase IV (KMG-IV): sequencing the most valuable type-strain genomes for metagenomic binning, comparative biology and taxonomic classification.</title>
        <authorList>
            <person name="Goeker M."/>
        </authorList>
    </citation>
    <scope>NUCLEOTIDE SEQUENCE [LARGE SCALE GENOMIC DNA]</scope>
    <source>
        <strain evidence="2 3">DSM 22368</strain>
    </source>
</reference>
<organism evidence="2 3">
    <name type="scientific">Pseudoteredinibacter isoporae</name>
    <dbReference type="NCBI Taxonomy" id="570281"/>
    <lineage>
        <taxon>Bacteria</taxon>
        <taxon>Pseudomonadati</taxon>
        <taxon>Pseudomonadota</taxon>
        <taxon>Gammaproteobacteria</taxon>
        <taxon>Cellvibrionales</taxon>
        <taxon>Cellvibrionaceae</taxon>
        <taxon>Pseudoteredinibacter</taxon>
    </lineage>
</organism>
<dbReference type="PANTHER" id="PTHR43312">
    <property type="entry name" value="D-THREO-ALDOSE 1-DEHYDROGENASE"/>
    <property type="match status" value="1"/>
</dbReference>
<dbReference type="InParanoid" id="A0A7X0JR50"/>
<dbReference type="EMBL" id="JACHHT010000001">
    <property type="protein sequence ID" value="MBB6520627.1"/>
    <property type="molecule type" value="Genomic_DNA"/>
</dbReference>
<dbReference type="InterPro" id="IPR020471">
    <property type="entry name" value="AKR"/>
</dbReference>
<dbReference type="InterPro" id="IPR053135">
    <property type="entry name" value="AKR2_Oxidoreductase"/>
</dbReference>
<dbReference type="Proteomes" id="UP000528457">
    <property type="component" value="Unassembled WGS sequence"/>
</dbReference>
<dbReference type="SUPFAM" id="SSF51430">
    <property type="entry name" value="NAD(P)-linked oxidoreductase"/>
    <property type="match status" value="1"/>
</dbReference>
<dbReference type="Pfam" id="PF00248">
    <property type="entry name" value="Aldo_ket_red"/>
    <property type="match status" value="1"/>
</dbReference>
<gene>
    <name evidence="2" type="ORF">HNR48_000905</name>
</gene>
<proteinExistence type="predicted"/>
<evidence type="ECO:0000313" key="3">
    <source>
        <dbReference type="Proteomes" id="UP000528457"/>
    </source>
</evidence>
<dbReference type="GO" id="GO:0016491">
    <property type="term" value="F:oxidoreductase activity"/>
    <property type="evidence" value="ECO:0007669"/>
    <property type="project" value="InterPro"/>
</dbReference>
<dbReference type="PANTHER" id="PTHR43312:SF1">
    <property type="entry name" value="NADP-DEPENDENT OXIDOREDUCTASE DOMAIN-CONTAINING PROTEIN"/>
    <property type="match status" value="1"/>
</dbReference>